<organism evidence="1 2">
    <name type="scientific">Holothuria leucospilota</name>
    <name type="common">Black long sea cucumber</name>
    <name type="synonym">Mertensiothuria leucospilota</name>
    <dbReference type="NCBI Taxonomy" id="206669"/>
    <lineage>
        <taxon>Eukaryota</taxon>
        <taxon>Metazoa</taxon>
        <taxon>Echinodermata</taxon>
        <taxon>Eleutherozoa</taxon>
        <taxon>Echinozoa</taxon>
        <taxon>Holothuroidea</taxon>
        <taxon>Aspidochirotacea</taxon>
        <taxon>Aspidochirotida</taxon>
        <taxon>Holothuriidae</taxon>
        <taxon>Holothuria</taxon>
    </lineage>
</organism>
<evidence type="ECO:0000313" key="2">
    <source>
        <dbReference type="Proteomes" id="UP001152320"/>
    </source>
</evidence>
<dbReference type="AlphaFoldDB" id="A0A9Q0YD00"/>
<comment type="caution">
    <text evidence="1">The sequence shown here is derived from an EMBL/GenBank/DDBJ whole genome shotgun (WGS) entry which is preliminary data.</text>
</comment>
<proteinExistence type="predicted"/>
<dbReference type="EMBL" id="JAIZAY010000023">
    <property type="protein sequence ID" value="KAJ8020005.1"/>
    <property type="molecule type" value="Genomic_DNA"/>
</dbReference>
<name>A0A9Q0YD00_HOLLE</name>
<sequence length="318" mass="35966">MTRYGRLKCSKVTSQMYVVITQDDSEILYVPPSVTKACFGDDSDVACDHDTISFTINVPKPQNVRKTVSYRKLSEINVPSFIADIKNCEDLKNLNRTVDELVAAYNSNLSKLLELYASKYTKTITLRPHAPWYTVELRDAKHKRRKAERIWRRTGLTVDLQIFQDTCRNVNKLLIQEKRLFYSNKITECGGDQKKLFKHTKHLMGMSADTILPTHRSVEHLANRFGDFFADKVEGIVVEMGESEVVADAMSSDCLFTGDVLASFDPTTEDEVQTLITSSPSKSCNLDPISTWLLKECVGELLPIITAISFEVNSTSLF</sequence>
<accession>A0A9Q0YD00</accession>
<dbReference type="PANTHER" id="PTHR46670">
    <property type="entry name" value="ENDO/EXONUCLEASE/PHOSPHATASE DOMAIN-CONTAINING PROTEIN"/>
    <property type="match status" value="1"/>
</dbReference>
<keyword evidence="2" id="KW-1185">Reference proteome</keyword>
<gene>
    <name evidence="1" type="ORF">HOLleu_41824</name>
</gene>
<evidence type="ECO:0000313" key="1">
    <source>
        <dbReference type="EMBL" id="KAJ8020005.1"/>
    </source>
</evidence>
<reference evidence="1" key="1">
    <citation type="submission" date="2021-10" db="EMBL/GenBank/DDBJ databases">
        <title>Tropical sea cucumber genome reveals ecological adaptation and Cuvierian tubules defense mechanism.</title>
        <authorList>
            <person name="Chen T."/>
        </authorList>
    </citation>
    <scope>NUCLEOTIDE SEQUENCE</scope>
    <source>
        <strain evidence="1">Nanhai2018</strain>
        <tissue evidence="1">Muscle</tissue>
    </source>
</reference>
<dbReference type="OrthoDB" id="10066052at2759"/>
<dbReference type="Proteomes" id="UP001152320">
    <property type="component" value="Chromosome 23"/>
</dbReference>
<dbReference type="PANTHER" id="PTHR46670:SF3">
    <property type="entry name" value="ENDONUCLEASE_EXONUCLEASE_PHOSPHATASE DOMAIN-CONTAINING PROTEIN"/>
    <property type="match status" value="1"/>
</dbReference>
<protein>
    <submittedName>
        <fullName evidence="1">Uncharacterized protein</fullName>
    </submittedName>
</protein>